<feature type="compositionally biased region" description="Polar residues" evidence="4">
    <location>
        <begin position="221"/>
        <end position="246"/>
    </location>
</feature>
<dbReference type="InterPro" id="IPR044790">
    <property type="entry name" value="MD26C-like"/>
</dbReference>
<evidence type="ECO:0000256" key="2">
    <source>
        <dbReference type="ARBA" id="ARBA00023242"/>
    </source>
</evidence>
<sequence length="305" mass="33723">MADSEETRLISISTQLNAMVSEGKTDDTITILRSLRDEDISVRLLKETQIGRAVNNVRRNSSNEEVISLAKKIVNKWRRSAESQYSSVVAATGELPCSQMSQMTEETQMSQTQDREMAGLPKTKVHHEKERSPGEKETELTQESQSVLQPSITGALPLFQTEAPDDDRGTGLDSTHGKNDEKEQEQESDRETSHKEGQDNLLSQQTQQSNHSDRQNPDELCQSNAGNNTSTTIGNVEGSHANSSDGEMQLERGSDYSNSQQTHLFCCNPNKERKDGQNLQASVPVEQVAENPARTDKDTEAGCAD</sequence>
<feature type="compositionally biased region" description="Basic and acidic residues" evidence="4">
    <location>
        <begin position="293"/>
        <end position="305"/>
    </location>
</feature>
<dbReference type="GeneID" id="118403502"/>
<dbReference type="Pfam" id="PF08711">
    <property type="entry name" value="Med26"/>
    <property type="match status" value="1"/>
</dbReference>
<dbReference type="SUPFAM" id="SSF47676">
    <property type="entry name" value="Conserved domain common to transcription factors TFIIS, elongin A, CRSP70"/>
    <property type="match status" value="1"/>
</dbReference>
<protein>
    <submittedName>
        <fullName evidence="7">Transcription elongation factor A protein 3-like</fullName>
    </submittedName>
</protein>
<comment type="subcellular location">
    <subcellularLocation>
        <location evidence="1 3">Nucleus</location>
    </subcellularLocation>
</comment>
<dbReference type="GO" id="GO:0005634">
    <property type="term" value="C:nucleus"/>
    <property type="evidence" value="ECO:0007669"/>
    <property type="project" value="UniProtKB-SubCell"/>
</dbReference>
<dbReference type="Gene3D" id="1.20.930.10">
    <property type="entry name" value="Conserved domain common to transcription factors TFIIS, elongin A, CRSP70"/>
    <property type="match status" value="1"/>
</dbReference>
<evidence type="ECO:0000256" key="1">
    <source>
        <dbReference type="ARBA" id="ARBA00004123"/>
    </source>
</evidence>
<evidence type="ECO:0000256" key="4">
    <source>
        <dbReference type="SAM" id="MobiDB-lite"/>
    </source>
</evidence>
<dbReference type="RefSeq" id="XP_035658120.1">
    <property type="nucleotide sequence ID" value="XM_035802227.1"/>
</dbReference>
<keyword evidence="2 3" id="KW-0539">Nucleus</keyword>
<keyword evidence="6" id="KW-1185">Reference proteome</keyword>
<dbReference type="PANTHER" id="PTHR47210:SF1">
    <property type="entry name" value="MEDIATOR OF RNA POLYMERASE II TRANSCRIPTION SUBUNIT 26C-RELATED"/>
    <property type="match status" value="1"/>
</dbReference>
<organism evidence="6 7">
    <name type="scientific">Branchiostoma floridae</name>
    <name type="common">Florida lancelet</name>
    <name type="synonym">Amphioxus</name>
    <dbReference type="NCBI Taxonomy" id="7739"/>
    <lineage>
        <taxon>Eukaryota</taxon>
        <taxon>Metazoa</taxon>
        <taxon>Chordata</taxon>
        <taxon>Cephalochordata</taxon>
        <taxon>Leptocardii</taxon>
        <taxon>Amphioxiformes</taxon>
        <taxon>Branchiostomatidae</taxon>
        <taxon>Branchiostoma</taxon>
    </lineage>
</organism>
<dbReference type="KEGG" id="bfo:118403502"/>
<feature type="compositionally biased region" description="Basic and acidic residues" evidence="4">
    <location>
        <begin position="166"/>
        <end position="198"/>
    </location>
</feature>
<dbReference type="SMART" id="SM00509">
    <property type="entry name" value="TFS2N"/>
    <property type="match status" value="1"/>
</dbReference>
<dbReference type="PROSITE" id="PS51319">
    <property type="entry name" value="TFIIS_N"/>
    <property type="match status" value="1"/>
</dbReference>
<feature type="compositionally biased region" description="Low complexity" evidence="4">
    <location>
        <begin position="102"/>
        <end position="112"/>
    </location>
</feature>
<reference evidence="6" key="1">
    <citation type="journal article" date="2020" name="Nat. Ecol. Evol.">
        <title>Deeply conserved synteny resolves early events in vertebrate evolution.</title>
        <authorList>
            <person name="Simakov O."/>
            <person name="Marletaz F."/>
            <person name="Yue J.X."/>
            <person name="O'Connell B."/>
            <person name="Jenkins J."/>
            <person name="Brandt A."/>
            <person name="Calef R."/>
            <person name="Tung C.H."/>
            <person name="Huang T.K."/>
            <person name="Schmutz J."/>
            <person name="Satoh N."/>
            <person name="Yu J.K."/>
            <person name="Putnam N.H."/>
            <person name="Green R.E."/>
            <person name="Rokhsar D.S."/>
        </authorList>
    </citation>
    <scope>NUCLEOTIDE SEQUENCE [LARGE SCALE GENOMIC DNA]</scope>
    <source>
        <strain evidence="6">S238N-H82</strain>
    </source>
</reference>
<name>A0A9J7HEH0_BRAFL</name>
<feature type="compositionally biased region" description="Polar residues" evidence="4">
    <location>
        <begin position="200"/>
        <end position="210"/>
    </location>
</feature>
<dbReference type="InterPro" id="IPR017923">
    <property type="entry name" value="TFIIS_N"/>
</dbReference>
<proteinExistence type="predicted"/>
<feature type="domain" description="TFIIS N-terminal" evidence="5">
    <location>
        <begin position="1"/>
        <end position="84"/>
    </location>
</feature>
<dbReference type="InterPro" id="IPR003617">
    <property type="entry name" value="TFIIS/CRSP70_N_sub"/>
</dbReference>
<feature type="region of interest" description="Disordered" evidence="4">
    <location>
        <begin position="160"/>
        <end position="305"/>
    </location>
</feature>
<accession>A0A9J7HEH0</accession>
<feature type="region of interest" description="Disordered" evidence="4">
    <location>
        <begin position="102"/>
        <end position="148"/>
    </location>
</feature>
<dbReference type="Proteomes" id="UP000001554">
    <property type="component" value="Chromosome 16"/>
</dbReference>
<evidence type="ECO:0000313" key="7">
    <source>
        <dbReference type="RefSeq" id="XP_035658120.1"/>
    </source>
</evidence>
<dbReference type="OrthoDB" id="10047705at2759"/>
<gene>
    <name evidence="7" type="primary">LOC118403502</name>
</gene>
<evidence type="ECO:0000256" key="3">
    <source>
        <dbReference type="PROSITE-ProRule" id="PRU00649"/>
    </source>
</evidence>
<dbReference type="PANTHER" id="PTHR47210">
    <property type="entry name" value="MEDIATOR OF RNA POLYMERASE II TRANSCRIPTION SUBUNIT 26C-RELATED"/>
    <property type="match status" value="1"/>
</dbReference>
<dbReference type="AlphaFoldDB" id="A0A9J7HEH0"/>
<feature type="compositionally biased region" description="Basic and acidic residues" evidence="4">
    <location>
        <begin position="127"/>
        <end position="139"/>
    </location>
</feature>
<evidence type="ECO:0000313" key="6">
    <source>
        <dbReference type="Proteomes" id="UP000001554"/>
    </source>
</evidence>
<reference evidence="7" key="2">
    <citation type="submission" date="2025-08" db="UniProtKB">
        <authorList>
            <consortium name="RefSeq"/>
        </authorList>
    </citation>
    <scope>IDENTIFICATION</scope>
    <source>
        <strain evidence="7">S238N-H82</strain>
        <tissue evidence="7">Testes</tissue>
    </source>
</reference>
<dbReference type="InterPro" id="IPR035441">
    <property type="entry name" value="TFIIS/LEDGF_dom_sf"/>
</dbReference>
<dbReference type="CDD" id="cd00183">
    <property type="entry name" value="TFIIS_I"/>
    <property type="match status" value="1"/>
</dbReference>
<evidence type="ECO:0000259" key="5">
    <source>
        <dbReference type="PROSITE" id="PS51319"/>
    </source>
</evidence>